<protein>
    <submittedName>
        <fullName evidence="4">ABC transporter extracellular-binding protein YurO</fullName>
    </submittedName>
</protein>
<evidence type="ECO:0000256" key="2">
    <source>
        <dbReference type="ARBA" id="ARBA00022448"/>
    </source>
</evidence>
<dbReference type="PANTHER" id="PTHR43649">
    <property type="entry name" value="ARABINOSE-BINDING PROTEIN-RELATED"/>
    <property type="match status" value="1"/>
</dbReference>
<evidence type="ECO:0000313" key="5">
    <source>
        <dbReference type="Proteomes" id="UP000654993"/>
    </source>
</evidence>
<dbReference type="RefSeq" id="WP_200966228.1">
    <property type="nucleotide sequence ID" value="NZ_BMAQ01000009.1"/>
</dbReference>
<name>A0A916QC09_9BACL</name>
<dbReference type="EMBL" id="BMAQ01000009">
    <property type="protein sequence ID" value="GFR37961.1"/>
    <property type="molecule type" value="Genomic_DNA"/>
</dbReference>
<keyword evidence="3" id="KW-0812">Transmembrane</keyword>
<dbReference type="Pfam" id="PF01547">
    <property type="entry name" value="SBP_bac_1"/>
    <property type="match status" value="1"/>
</dbReference>
<dbReference type="Gene3D" id="3.40.190.10">
    <property type="entry name" value="Periplasmic binding protein-like II"/>
    <property type="match status" value="2"/>
</dbReference>
<reference evidence="4" key="2">
    <citation type="journal article" date="2021" name="Data Brief">
        <title>Draft genome sequence data of the facultative, thermophilic, xylanolytic bacterium Paenibacillus sp. strain DA-C8.</title>
        <authorList>
            <person name="Chhe C."/>
            <person name="Uke A."/>
            <person name="Baramee S."/>
            <person name="Ungkulpasvich U."/>
            <person name="Tachaapaikoon C."/>
            <person name="Pason P."/>
            <person name="Waeonukul R."/>
            <person name="Ratanakhanokchai K."/>
            <person name="Kosugi A."/>
        </authorList>
    </citation>
    <scope>NUCLEOTIDE SEQUENCE</scope>
    <source>
        <strain evidence="4">DA-C8</strain>
    </source>
</reference>
<comment type="similarity">
    <text evidence="1">Belongs to the bacterial solute-binding protein 1 family.</text>
</comment>
<reference evidence="4" key="1">
    <citation type="submission" date="2020-08" db="EMBL/GenBank/DDBJ databases">
        <authorList>
            <person name="Uke A."/>
            <person name="Chhe C."/>
            <person name="Baramee S."/>
            <person name="Kosugi A."/>
        </authorList>
    </citation>
    <scope>NUCLEOTIDE SEQUENCE</scope>
    <source>
        <strain evidence="4">DA-C8</strain>
    </source>
</reference>
<dbReference type="SUPFAM" id="SSF53850">
    <property type="entry name" value="Periplasmic binding protein-like II"/>
    <property type="match status" value="1"/>
</dbReference>
<dbReference type="AlphaFoldDB" id="A0A916QC09"/>
<feature type="transmembrane region" description="Helical" evidence="3">
    <location>
        <begin position="7"/>
        <end position="25"/>
    </location>
</feature>
<comment type="caution">
    <text evidence="4">The sequence shown here is derived from an EMBL/GenBank/DDBJ whole genome shotgun (WGS) entry which is preliminary data.</text>
</comment>
<dbReference type="InterPro" id="IPR006059">
    <property type="entry name" value="SBP"/>
</dbReference>
<keyword evidence="3" id="KW-1133">Transmembrane helix</keyword>
<keyword evidence="5" id="KW-1185">Reference proteome</keyword>
<evidence type="ECO:0000313" key="4">
    <source>
        <dbReference type="EMBL" id="GFR37961.1"/>
    </source>
</evidence>
<organism evidence="4 5">
    <name type="scientific">Insulibacter thermoxylanivorax</name>
    <dbReference type="NCBI Taxonomy" id="2749268"/>
    <lineage>
        <taxon>Bacteria</taxon>
        <taxon>Bacillati</taxon>
        <taxon>Bacillota</taxon>
        <taxon>Bacilli</taxon>
        <taxon>Bacillales</taxon>
        <taxon>Paenibacillaceae</taxon>
        <taxon>Insulibacter</taxon>
    </lineage>
</organism>
<dbReference type="PANTHER" id="PTHR43649:SF29">
    <property type="entry name" value="OSMOPROTECTIVE COMPOUNDS-BINDING PROTEIN GGTB"/>
    <property type="match status" value="1"/>
</dbReference>
<proteinExistence type="inferred from homology"/>
<evidence type="ECO:0000256" key="3">
    <source>
        <dbReference type="SAM" id="Phobius"/>
    </source>
</evidence>
<gene>
    <name evidence="4" type="primary">yurO</name>
    <name evidence="4" type="ORF">PRECH8_12570</name>
</gene>
<sequence length="442" mass="50689">MRLIRKYSWILLYALVMWAVIFYSMQGSLEPLGEPEPEKVTLTFRHIWTKEHEQPLYRIFLDVVNEFQQEHPHVKVNFEGLDQTIHREQKLKSEMVTGTPPDLFVLFGGAELEPYARSARLMDLTSLVEELDLHFHDLRLWTFDDRVYGLPFEGHAEPVYYNRRLFEELQLTPPKTIEELFHVTDVLREHGYIPFALGNEELWPGAIYAHYLMDRYAGPELIERIAYEGGASFYNEHYLKALTALQQLAEDGAFNRDASDLSTEEAIRLFTSGRAAMYVNGSWDITMFRDAEGTGGFEDQIGVMPFPSLRPGEPRSLTGGYTIGIALSSNLTEKQKEAAYDLLAAMYTEEVQARIVYEGQRLPSMAIPIDPSQTGPVFVQVHQLMEQGTETFIAYDNVLSPEVTKSFLSVVDRLINLQISPEEALRELDAASTAYWKLRENR</sequence>
<keyword evidence="2" id="KW-0813">Transport</keyword>
<evidence type="ECO:0000256" key="1">
    <source>
        <dbReference type="ARBA" id="ARBA00008520"/>
    </source>
</evidence>
<dbReference type="Proteomes" id="UP000654993">
    <property type="component" value="Unassembled WGS sequence"/>
</dbReference>
<dbReference type="InterPro" id="IPR050490">
    <property type="entry name" value="Bact_solute-bd_prot1"/>
</dbReference>
<accession>A0A916QC09</accession>
<keyword evidence="3" id="KW-0472">Membrane</keyword>